<keyword evidence="2" id="KW-1185">Reference proteome</keyword>
<organism evidence="1 2">
    <name type="scientific">Prorocentrum cordatum</name>
    <dbReference type="NCBI Taxonomy" id="2364126"/>
    <lineage>
        <taxon>Eukaryota</taxon>
        <taxon>Sar</taxon>
        <taxon>Alveolata</taxon>
        <taxon>Dinophyceae</taxon>
        <taxon>Prorocentrales</taxon>
        <taxon>Prorocentraceae</taxon>
        <taxon>Prorocentrum</taxon>
    </lineage>
</organism>
<proteinExistence type="predicted"/>
<feature type="non-terminal residue" evidence="1">
    <location>
        <position position="1"/>
    </location>
</feature>
<gene>
    <name evidence="1" type="ORF">PCOR1329_LOCUS21859</name>
</gene>
<name>A0ABN9RPA5_9DINO</name>
<comment type="caution">
    <text evidence="1">The sequence shown here is derived from an EMBL/GenBank/DDBJ whole genome shotgun (WGS) entry which is preliminary data.</text>
</comment>
<sequence length="231" mass="25833">EWTLEMDPDGPRCLCEVQPADVNDQPPGHIAQNLMTAAAYGDHADREHTMSITFSATGESIKIRDIASRHRMGKFQISPASPGDTGIVFEGAAFESERFSGRLYFNFLQIAVALGLQNSHANASAWFHKRRQRWEQTSQRFGGSGLCLRPSVPYGRLPDDDTDAERCLMFPSISLRFTVLLTLRSFAATHTRHGLLKSDSKDACEKVFIGLIAKLPVDMQIPIRLDHRSFK</sequence>
<protein>
    <submittedName>
        <fullName evidence="1">Uncharacterized protein</fullName>
    </submittedName>
</protein>
<dbReference type="EMBL" id="CAUYUJ010007232">
    <property type="protein sequence ID" value="CAK0820040.1"/>
    <property type="molecule type" value="Genomic_DNA"/>
</dbReference>
<feature type="non-terminal residue" evidence="1">
    <location>
        <position position="231"/>
    </location>
</feature>
<dbReference type="Proteomes" id="UP001189429">
    <property type="component" value="Unassembled WGS sequence"/>
</dbReference>
<accession>A0ABN9RPA5</accession>
<evidence type="ECO:0000313" key="1">
    <source>
        <dbReference type="EMBL" id="CAK0820040.1"/>
    </source>
</evidence>
<reference evidence="1" key="1">
    <citation type="submission" date="2023-10" db="EMBL/GenBank/DDBJ databases">
        <authorList>
            <person name="Chen Y."/>
            <person name="Shah S."/>
            <person name="Dougan E. K."/>
            <person name="Thang M."/>
            <person name="Chan C."/>
        </authorList>
    </citation>
    <scope>NUCLEOTIDE SEQUENCE [LARGE SCALE GENOMIC DNA]</scope>
</reference>
<evidence type="ECO:0000313" key="2">
    <source>
        <dbReference type="Proteomes" id="UP001189429"/>
    </source>
</evidence>